<dbReference type="InterPro" id="IPR036754">
    <property type="entry name" value="YbaK/aa-tRNA-synt-asso_dom_sf"/>
</dbReference>
<comment type="domain">
    <text evidence="10">Consists of three domains: the N-terminal catalytic domain, the editing domain and the C-terminal anticodon-binding domain.</text>
</comment>
<evidence type="ECO:0000256" key="3">
    <source>
        <dbReference type="ARBA" id="ARBA00022490"/>
    </source>
</evidence>
<reference evidence="12 13" key="1">
    <citation type="submission" date="2019-08" db="EMBL/GenBank/DDBJ databases">
        <title>Genomic characterization of a novel candidate phylum (ARYD3) from a high temperature, high salinity tertiary oil reservoir in north central Oklahoma, USA.</title>
        <authorList>
            <person name="Youssef N.H."/>
            <person name="Yadav A."/>
            <person name="Elshahed M.S."/>
        </authorList>
    </citation>
    <scope>NUCLEOTIDE SEQUENCE [LARGE SCALE GENOMIC DNA]</scope>
    <source>
        <strain evidence="12">ARYD1</strain>
    </source>
</reference>
<dbReference type="SUPFAM" id="SSF52954">
    <property type="entry name" value="Class II aaRS ABD-related"/>
    <property type="match status" value="1"/>
</dbReference>
<dbReference type="InterPro" id="IPR036621">
    <property type="entry name" value="Anticodon-bd_dom_sf"/>
</dbReference>
<dbReference type="PANTHER" id="PTHR42753:SF2">
    <property type="entry name" value="PROLINE--TRNA LIGASE"/>
    <property type="match status" value="1"/>
</dbReference>
<dbReference type="InterPro" id="IPR002316">
    <property type="entry name" value="Pro-tRNA-ligase_IIa"/>
</dbReference>
<evidence type="ECO:0000256" key="5">
    <source>
        <dbReference type="ARBA" id="ARBA00022741"/>
    </source>
</evidence>
<dbReference type="CDD" id="cd00779">
    <property type="entry name" value="ProRS_core_prok"/>
    <property type="match status" value="1"/>
</dbReference>
<dbReference type="InterPro" id="IPR004154">
    <property type="entry name" value="Anticodon-bd"/>
</dbReference>
<dbReference type="NCBIfam" id="NF006625">
    <property type="entry name" value="PRK09194.1"/>
    <property type="match status" value="1"/>
</dbReference>
<evidence type="ECO:0000256" key="9">
    <source>
        <dbReference type="ARBA" id="ARBA00047671"/>
    </source>
</evidence>
<dbReference type="CDD" id="cd04334">
    <property type="entry name" value="ProRS-INS"/>
    <property type="match status" value="1"/>
</dbReference>
<dbReference type="RefSeq" id="WP_369693743.1">
    <property type="nucleotide sequence ID" value="NZ_VSIV01000093.1"/>
</dbReference>
<evidence type="ECO:0000256" key="4">
    <source>
        <dbReference type="ARBA" id="ARBA00022598"/>
    </source>
</evidence>
<evidence type="ECO:0000259" key="11">
    <source>
        <dbReference type="PROSITE" id="PS50862"/>
    </source>
</evidence>
<dbReference type="HAMAP" id="MF_01569">
    <property type="entry name" value="Pro_tRNA_synth_type1"/>
    <property type="match status" value="1"/>
</dbReference>
<dbReference type="PANTHER" id="PTHR42753">
    <property type="entry name" value="MITOCHONDRIAL RIBOSOME PROTEIN L39/PROLYL-TRNA LIGASE FAMILY MEMBER"/>
    <property type="match status" value="1"/>
</dbReference>
<dbReference type="InterPro" id="IPR023717">
    <property type="entry name" value="Pro-tRNA-Synthase_IIa_type1"/>
</dbReference>
<name>A0A5D0MQF5_FLESI</name>
<dbReference type="PROSITE" id="PS50862">
    <property type="entry name" value="AA_TRNA_LIGASE_II"/>
    <property type="match status" value="1"/>
</dbReference>
<comment type="subcellular location">
    <subcellularLocation>
        <location evidence="1 10">Cytoplasm</location>
    </subcellularLocation>
</comment>
<evidence type="ECO:0000256" key="8">
    <source>
        <dbReference type="ARBA" id="ARBA00023146"/>
    </source>
</evidence>
<dbReference type="SUPFAM" id="SSF55826">
    <property type="entry name" value="YbaK/ProRS associated domain"/>
    <property type="match status" value="1"/>
</dbReference>
<organism evidence="12 13">
    <name type="scientific">Flexistipes sinusarabici</name>
    <dbReference type="NCBI Taxonomy" id="2352"/>
    <lineage>
        <taxon>Bacteria</taxon>
        <taxon>Pseudomonadati</taxon>
        <taxon>Deferribacterota</taxon>
        <taxon>Deferribacteres</taxon>
        <taxon>Deferribacterales</taxon>
        <taxon>Flexistipitaceae</taxon>
        <taxon>Flexistipes</taxon>
    </lineage>
</organism>
<dbReference type="Pfam" id="PF03129">
    <property type="entry name" value="HGTP_anticodon"/>
    <property type="match status" value="1"/>
</dbReference>
<comment type="subunit">
    <text evidence="2 10">Homodimer.</text>
</comment>
<dbReference type="Gene3D" id="3.40.50.800">
    <property type="entry name" value="Anticodon-binding domain"/>
    <property type="match status" value="1"/>
</dbReference>
<dbReference type="InterPro" id="IPR033730">
    <property type="entry name" value="ProRS_core_prok"/>
</dbReference>
<dbReference type="CDD" id="cd00861">
    <property type="entry name" value="ProRS_anticodon_short"/>
    <property type="match status" value="1"/>
</dbReference>
<sequence>MRLSNYFTPTLRETPAEAEVVSHKLMLRAGMIRKSAAGIYSYLPLGLKVIQKVEQIVRKYMNEYGAVELLMPAVCSADLWKESGRWADYGKELLRIKDRHGRDFCVGPTHEEVITDIVRNSVKSYKQLPLNLYQIQTKFRDEVRPRFGLMRGREFIMKDAYSFDINDEAAEKSYKQMHTAYCNIFEACNLKYKVVEADSGAIGGSFSHEFMVLADTGEDFVISCNNCDYSANMEKAATAENYVKDDEKILPFQSVETPGQKTVEDVANFLGVNITKIAKTLILKTDEDFVALMVRGDHEANLVKLKNYLDVVNVDFASEKEIEEITGGAMGFSGPVDLPLPIYADNAVKYMKNFVVGGNAKDVHLKNVNVEDDFAVKQFGDFRTAEPGDECPKCGKGSYVITKGIEVGHIFKLGTKYSESMNATYLDKDGKQKHMIMGCYGIGIGRTAAAAIEQNHDDAGIIWPPQLAPFEVVVVPVNTNDENVVNVAETIYLKLLKKGVDVVIDDRDERAGVKFNDADLIGYPLRINVGKKTLKEGNIEIFIRKDKELITVKREDSVNKTRELLENLKSFGK</sequence>
<evidence type="ECO:0000313" key="13">
    <source>
        <dbReference type="Proteomes" id="UP000323337"/>
    </source>
</evidence>
<dbReference type="EMBL" id="VSIV01000093">
    <property type="protein sequence ID" value="TYB33890.1"/>
    <property type="molecule type" value="Genomic_DNA"/>
</dbReference>
<dbReference type="GO" id="GO:0002161">
    <property type="term" value="F:aminoacyl-tRNA deacylase activity"/>
    <property type="evidence" value="ECO:0007669"/>
    <property type="project" value="InterPro"/>
</dbReference>
<keyword evidence="6 10" id="KW-0067">ATP-binding</keyword>
<evidence type="ECO:0000256" key="1">
    <source>
        <dbReference type="ARBA" id="ARBA00004496"/>
    </source>
</evidence>
<dbReference type="InterPro" id="IPR044140">
    <property type="entry name" value="ProRS_anticodon_short"/>
</dbReference>
<dbReference type="InterPro" id="IPR006195">
    <property type="entry name" value="aa-tRNA-synth_II"/>
</dbReference>
<feature type="domain" description="Aminoacyl-transfer RNA synthetases class-II family profile" evidence="11">
    <location>
        <begin position="38"/>
        <end position="464"/>
    </location>
</feature>
<dbReference type="GO" id="GO:0005829">
    <property type="term" value="C:cytosol"/>
    <property type="evidence" value="ECO:0007669"/>
    <property type="project" value="TreeGrafter"/>
</dbReference>
<dbReference type="InterPro" id="IPR007214">
    <property type="entry name" value="YbaK/aa-tRNA-synth-assoc-dom"/>
</dbReference>
<comment type="catalytic activity">
    <reaction evidence="9 10">
        <text>tRNA(Pro) + L-proline + ATP = L-prolyl-tRNA(Pro) + AMP + diphosphate</text>
        <dbReference type="Rhea" id="RHEA:14305"/>
        <dbReference type="Rhea" id="RHEA-COMP:9700"/>
        <dbReference type="Rhea" id="RHEA-COMP:9702"/>
        <dbReference type="ChEBI" id="CHEBI:30616"/>
        <dbReference type="ChEBI" id="CHEBI:33019"/>
        <dbReference type="ChEBI" id="CHEBI:60039"/>
        <dbReference type="ChEBI" id="CHEBI:78442"/>
        <dbReference type="ChEBI" id="CHEBI:78532"/>
        <dbReference type="ChEBI" id="CHEBI:456215"/>
        <dbReference type="EC" id="6.1.1.15"/>
    </reaction>
</comment>
<dbReference type="NCBIfam" id="TIGR00409">
    <property type="entry name" value="proS_fam_II"/>
    <property type="match status" value="1"/>
</dbReference>
<evidence type="ECO:0000256" key="10">
    <source>
        <dbReference type="HAMAP-Rule" id="MF_01569"/>
    </source>
</evidence>
<evidence type="ECO:0000256" key="2">
    <source>
        <dbReference type="ARBA" id="ARBA00011738"/>
    </source>
</evidence>
<evidence type="ECO:0000256" key="6">
    <source>
        <dbReference type="ARBA" id="ARBA00022840"/>
    </source>
</evidence>
<dbReference type="FunFam" id="3.30.930.10:FF:000066">
    <property type="entry name" value="Proline--tRNA ligase"/>
    <property type="match status" value="1"/>
</dbReference>
<keyword evidence="5 10" id="KW-0547">Nucleotide-binding</keyword>
<comment type="similarity">
    <text evidence="10">Belongs to the class-II aminoacyl-tRNA synthetase family. ProS type 1 subfamily.</text>
</comment>
<dbReference type="InterPro" id="IPR002314">
    <property type="entry name" value="aa-tRNA-synt_IIb"/>
</dbReference>
<dbReference type="GO" id="GO:0005524">
    <property type="term" value="F:ATP binding"/>
    <property type="evidence" value="ECO:0007669"/>
    <property type="project" value="UniProtKB-UniRule"/>
</dbReference>
<dbReference type="EC" id="6.1.1.15" evidence="10"/>
<evidence type="ECO:0000313" key="12">
    <source>
        <dbReference type="EMBL" id="TYB33890.1"/>
    </source>
</evidence>
<keyword evidence="8 10" id="KW-0030">Aminoacyl-tRNA synthetase</keyword>
<evidence type="ECO:0000256" key="7">
    <source>
        <dbReference type="ARBA" id="ARBA00022917"/>
    </source>
</evidence>
<dbReference type="GO" id="GO:0004827">
    <property type="term" value="F:proline-tRNA ligase activity"/>
    <property type="evidence" value="ECO:0007669"/>
    <property type="project" value="UniProtKB-UniRule"/>
</dbReference>
<comment type="function">
    <text evidence="10">Catalyzes the attachment of proline to tRNA(Pro) in a two-step reaction: proline is first activated by ATP to form Pro-AMP and then transferred to the acceptor end of tRNA(Pro). As ProRS can inadvertently accommodate and process non-cognate amino acids such as alanine and cysteine, to avoid such errors it has two additional distinct editing activities against alanine. One activity is designated as 'pretransfer' editing and involves the tRNA(Pro)-independent hydrolysis of activated Ala-AMP. The other activity is designated 'posttransfer' editing and involves deacylation of mischarged Ala-tRNA(Pro). The misacylated Cys-tRNA(Pro) is not edited by ProRS.</text>
</comment>
<dbReference type="Gene3D" id="3.30.930.10">
    <property type="entry name" value="Bira Bifunctional Protein, Domain 2"/>
    <property type="match status" value="2"/>
</dbReference>
<dbReference type="Pfam" id="PF00587">
    <property type="entry name" value="tRNA-synt_2b"/>
    <property type="match status" value="1"/>
</dbReference>
<accession>A0A5D0MQF5</accession>
<keyword evidence="7 10" id="KW-0648">Protein biosynthesis</keyword>
<dbReference type="GO" id="GO:0006433">
    <property type="term" value="P:prolyl-tRNA aminoacylation"/>
    <property type="evidence" value="ECO:0007669"/>
    <property type="project" value="UniProtKB-UniRule"/>
</dbReference>
<dbReference type="Proteomes" id="UP000323337">
    <property type="component" value="Unassembled WGS sequence"/>
</dbReference>
<dbReference type="InterPro" id="IPR045864">
    <property type="entry name" value="aa-tRNA-synth_II/BPL/LPL"/>
</dbReference>
<dbReference type="PIRSF" id="PIRSF001535">
    <property type="entry name" value="ProRS_1"/>
    <property type="match status" value="1"/>
</dbReference>
<dbReference type="InterPro" id="IPR050062">
    <property type="entry name" value="Pro-tRNA_synthetase"/>
</dbReference>
<dbReference type="InterPro" id="IPR004500">
    <property type="entry name" value="Pro-tRNA-synth_IIa_bac-type"/>
</dbReference>
<comment type="caution">
    <text evidence="12">The sequence shown here is derived from an EMBL/GenBank/DDBJ whole genome shotgun (WGS) entry which is preliminary data.</text>
</comment>
<keyword evidence="3 10" id="KW-0963">Cytoplasm</keyword>
<dbReference type="Pfam" id="PF04073">
    <property type="entry name" value="tRNA_edit"/>
    <property type="match status" value="1"/>
</dbReference>
<keyword evidence="4 10" id="KW-0436">Ligase</keyword>
<dbReference type="AlphaFoldDB" id="A0A5D0MQF5"/>
<protein>
    <recommendedName>
        <fullName evidence="10">Proline--tRNA ligase</fullName>
        <ecNumber evidence="10">6.1.1.15</ecNumber>
    </recommendedName>
    <alternativeName>
        <fullName evidence="10">Prolyl-tRNA synthetase</fullName>
        <shortName evidence="10">ProRS</shortName>
    </alternativeName>
</protein>
<dbReference type="PRINTS" id="PR01046">
    <property type="entry name" value="TRNASYNTHPRO"/>
</dbReference>
<dbReference type="SUPFAM" id="SSF55681">
    <property type="entry name" value="Class II aaRS and biotin synthetases"/>
    <property type="match status" value="1"/>
</dbReference>
<proteinExistence type="inferred from homology"/>
<gene>
    <name evidence="10" type="primary">proS</name>
    <name evidence="12" type="ORF">FXF49_03990</name>
</gene>